<gene>
    <name evidence="1" type="ORF">B0T18DRAFT_427645</name>
</gene>
<evidence type="ECO:0000313" key="2">
    <source>
        <dbReference type="Proteomes" id="UP001172155"/>
    </source>
</evidence>
<keyword evidence="2" id="KW-1185">Reference proteome</keyword>
<dbReference type="AlphaFoldDB" id="A0AA40F1K8"/>
<proteinExistence type="predicted"/>
<dbReference type="Proteomes" id="UP001172155">
    <property type="component" value="Unassembled WGS sequence"/>
</dbReference>
<reference evidence="1" key="1">
    <citation type="submission" date="2023-06" db="EMBL/GenBank/DDBJ databases">
        <title>Genome-scale phylogeny and comparative genomics of the fungal order Sordariales.</title>
        <authorList>
            <consortium name="Lawrence Berkeley National Laboratory"/>
            <person name="Hensen N."/>
            <person name="Bonometti L."/>
            <person name="Westerberg I."/>
            <person name="Brannstrom I.O."/>
            <person name="Guillou S."/>
            <person name="Cros-Aarteil S."/>
            <person name="Calhoun S."/>
            <person name="Haridas S."/>
            <person name="Kuo A."/>
            <person name="Mondo S."/>
            <person name="Pangilinan J."/>
            <person name="Riley R."/>
            <person name="LaButti K."/>
            <person name="Andreopoulos B."/>
            <person name="Lipzen A."/>
            <person name="Chen C."/>
            <person name="Yanf M."/>
            <person name="Daum C."/>
            <person name="Ng V."/>
            <person name="Clum A."/>
            <person name="Steindorff A."/>
            <person name="Ohm R."/>
            <person name="Martin F."/>
            <person name="Silar P."/>
            <person name="Natvig D."/>
            <person name="Lalanne C."/>
            <person name="Gautier V."/>
            <person name="Ament-velasquez S.L."/>
            <person name="Kruys A."/>
            <person name="Hutchinson M.I."/>
            <person name="Powell A.J."/>
            <person name="Barry K."/>
            <person name="Miller A.N."/>
            <person name="Grigoriev I.V."/>
            <person name="Debuchy R."/>
            <person name="Gladieux P."/>
            <person name="Thoren M.H."/>
            <person name="Johannesson H."/>
        </authorList>
    </citation>
    <scope>NUCLEOTIDE SEQUENCE</scope>
    <source>
        <strain evidence="1">SMH3187-1</strain>
    </source>
</reference>
<name>A0AA40F1K8_9PEZI</name>
<protein>
    <submittedName>
        <fullName evidence="1">Uncharacterized protein</fullName>
    </submittedName>
</protein>
<organism evidence="1 2">
    <name type="scientific">Schizothecium vesticola</name>
    <dbReference type="NCBI Taxonomy" id="314040"/>
    <lineage>
        <taxon>Eukaryota</taxon>
        <taxon>Fungi</taxon>
        <taxon>Dikarya</taxon>
        <taxon>Ascomycota</taxon>
        <taxon>Pezizomycotina</taxon>
        <taxon>Sordariomycetes</taxon>
        <taxon>Sordariomycetidae</taxon>
        <taxon>Sordariales</taxon>
        <taxon>Schizotheciaceae</taxon>
        <taxon>Schizothecium</taxon>
    </lineage>
</organism>
<sequence>MKCDLVYHLAAVAGLVSGRAVASNMDGAGILGGEHFRMALLPRQSVSSLQVFNGALGSVAASAITKTEEIDRPFGVDGSTFRDFNSAANRACDNQFNQCAAIANRKAGNFEVGDCDKQNSACKSAAQQQPSKAFPPPVFVSSTAEFDFFCDT</sequence>
<accession>A0AA40F1K8</accession>
<dbReference type="EMBL" id="JAUKUD010000003">
    <property type="protein sequence ID" value="KAK0749540.1"/>
    <property type="molecule type" value="Genomic_DNA"/>
</dbReference>
<evidence type="ECO:0000313" key="1">
    <source>
        <dbReference type="EMBL" id="KAK0749540.1"/>
    </source>
</evidence>
<comment type="caution">
    <text evidence="1">The sequence shown here is derived from an EMBL/GenBank/DDBJ whole genome shotgun (WGS) entry which is preliminary data.</text>
</comment>